<feature type="repeat" description="NHL" evidence="2">
    <location>
        <begin position="172"/>
        <end position="216"/>
    </location>
</feature>
<evidence type="ECO:0000256" key="2">
    <source>
        <dbReference type="PROSITE-ProRule" id="PRU00504"/>
    </source>
</evidence>
<keyword evidence="9" id="KW-1185">Reference proteome</keyword>
<dbReference type="InterPro" id="IPR011042">
    <property type="entry name" value="6-blade_b-propeller_TolB-like"/>
</dbReference>
<dbReference type="EMBL" id="CAJNOI010000031">
    <property type="protein sequence ID" value="CAF0880889.1"/>
    <property type="molecule type" value="Genomic_DNA"/>
</dbReference>
<dbReference type="SUPFAM" id="SSF101898">
    <property type="entry name" value="NHL repeat"/>
    <property type="match status" value="1"/>
</dbReference>
<feature type="compositionally biased region" description="Low complexity" evidence="3">
    <location>
        <begin position="252"/>
        <end position="284"/>
    </location>
</feature>
<reference evidence="8" key="1">
    <citation type="submission" date="2021-02" db="EMBL/GenBank/DDBJ databases">
        <authorList>
            <person name="Nowell W R."/>
        </authorList>
    </citation>
    <scope>NUCLEOTIDE SEQUENCE</scope>
</reference>
<dbReference type="Proteomes" id="UP000663832">
    <property type="component" value="Unassembled WGS sequence"/>
</dbReference>
<dbReference type="Gene3D" id="2.120.10.30">
    <property type="entry name" value="TolB, C-terminal domain"/>
    <property type="match status" value="3"/>
</dbReference>
<evidence type="ECO:0000259" key="5">
    <source>
        <dbReference type="PROSITE" id="PS50948"/>
    </source>
</evidence>
<keyword evidence="4" id="KW-0732">Signal</keyword>
<dbReference type="SUPFAM" id="SSF63829">
    <property type="entry name" value="Calcium-dependent phosphotriesterase"/>
    <property type="match status" value="1"/>
</dbReference>
<name>A0A813YN66_9BILA</name>
<evidence type="ECO:0000313" key="6">
    <source>
        <dbReference type="EMBL" id="CAF0880889.1"/>
    </source>
</evidence>
<evidence type="ECO:0000313" key="8">
    <source>
        <dbReference type="EMBL" id="CAF0886766.1"/>
    </source>
</evidence>
<feature type="signal peptide" evidence="4">
    <location>
        <begin position="1"/>
        <end position="20"/>
    </location>
</feature>
<evidence type="ECO:0000313" key="7">
    <source>
        <dbReference type="EMBL" id="CAF0883304.1"/>
    </source>
</evidence>
<dbReference type="AlphaFoldDB" id="A0A813YN66"/>
<dbReference type="GO" id="GO:0008270">
    <property type="term" value="F:zinc ion binding"/>
    <property type="evidence" value="ECO:0007669"/>
    <property type="project" value="UniProtKB-KW"/>
</dbReference>
<feature type="domain" description="Apple" evidence="5">
    <location>
        <begin position="31"/>
        <end position="105"/>
    </location>
</feature>
<feature type="region of interest" description="Disordered" evidence="3">
    <location>
        <begin position="241"/>
        <end position="284"/>
    </location>
</feature>
<feature type="repeat" description="NHL" evidence="2">
    <location>
        <begin position="560"/>
        <end position="599"/>
    </location>
</feature>
<evidence type="ECO:0000313" key="9">
    <source>
        <dbReference type="Proteomes" id="UP000663832"/>
    </source>
</evidence>
<feature type="repeat" description="NHL" evidence="2">
    <location>
        <begin position="514"/>
        <end position="545"/>
    </location>
</feature>
<feature type="chain" id="PRO_5035683810" description="Apple domain-containing protein" evidence="4">
    <location>
        <begin position="21"/>
        <end position="601"/>
    </location>
</feature>
<evidence type="ECO:0000256" key="1">
    <source>
        <dbReference type="ARBA" id="ARBA00022737"/>
    </source>
</evidence>
<dbReference type="Proteomes" id="UP000663877">
    <property type="component" value="Unassembled WGS sequence"/>
</dbReference>
<comment type="caution">
    <text evidence="8">The sequence shown here is derived from an EMBL/GenBank/DDBJ whole genome shotgun (WGS) entry which is preliminary data.</text>
</comment>
<dbReference type="PANTHER" id="PTHR24104">
    <property type="entry name" value="E3 UBIQUITIN-PROTEIN LIGASE NHLRC1-RELATED"/>
    <property type="match status" value="1"/>
</dbReference>
<dbReference type="InterPro" id="IPR001258">
    <property type="entry name" value="NHL_repeat"/>
</dbReference>
<proteinExistence type="predicted"/>
<organism evidence="8 9">
    <name type="scientific">Adineta steineri</name>
    <dbReference type="NCBI Taxonomy" id="433720"/>
    <lineage>
        <taxon>Eukaryota</taxon>
        <taxon>Metazoa</taxon>
        <taxon>Spiralia</taxon>
        <taxon>Gnathifera</taxon>
        <taxon>Rotifera</taxon>
        <taxon>Eurotatoria</taxon>
        <taxon>Bdelloidea</taxon>
        <taxon>Adinetida</taxon>
        <taxon>Adinetidae</taxon>
        <taxon>Adineta</taxon>
    </lineage>
</organism>
<dbReference type="InterPro" id="IPR003609">
    <property type="entry name" value="Pan_app"/>
</dbReference>
<accession>A0A813YN66</accession>
<dbReference type="EMBL" id="CAJNOM010000039">
    <property type="protein sequence ID" value="CAF0886766.1"/>
    <property type="molecule type" value="Genomic_DNA"/>
</dbReference>
<dbReference type="CDD" id="cd05819">
    <property type="entry name" value="NHL"/>
    <property type="match status" value="1"/>
</dbReference>
<keyword evidence="1" id="KW-0677">Repeat</keyword>
<dbReference type="PANTHER" id="PTHR24104:SF25">
    <property type="entry name" value="PROTEIN LIN-41"/>
    <property type="match status" value="1"/>
</dbReference>
<dbReference type="PROSITE" id="PS51125">
    <property type="entry name" value="NHL"/>
    <property type="match status" value="3"/>
</dbReference>
<dbReference type="Pfam" id="PF01436">
    <property type="entry name" value="NHL"/>
    <property type="match status" value="2"/>
</dbReference>
<feature type="region of interest" description="Disordered" evidence="3">
    <location>
        <begin position="116"/>
        <end position="147"/>
    </location>
</feature>
<dbReference type="OrthoDB" id="10059327at2759"/>
<dbReference type="InterPro" id="IPR050952">
    <property type="entry name" value="TRIM-NHL_E3_ligases"/>
</dbReference>
<gene>
    <name evidence="6" type="ORF">BJG266_LOCUS9417</name>
    <name evidence="7" type="ORF">QVE165_LOCUS8532</name>
    <name evidence="8" type="ORF">QVE165_LOCUS8719</name>
</gene>
<evidence type="ECO:0000256" key="4">
    <source>
        <dbReference type="SAM" id="SignalP"/>
    </source>
</evidence>
<dbReference type="Pfam" id="PF00024">
    <property type="entry name" value="PAN_1"/>
    <property type="match status" value="1"/>
</dbReference>
<dbReference type="EMBL" id="CAJNOM010000038">
    <property type="protein sequence ID" value="CAF0883304.1"/>
    <property type="molecule type" value="Genomic_DNA"/>
</dbReference>
<dbReference type="PROSITE" id="PS50948">
    <property type="entry name" value="PAN"/>
    <property type="match status" value="1"/>
</dbReference>
<protein>
    <recommendedName>
        <fullName evidence="5">Apple domain-containing protein</fullName>
    </recommendedName>
</protein>
<evidence type="ECO:0000256" key="3">
    <source>
        <dbReference type="SAM" id="MobiDB-lite"/>
    </source>
</evidence>
<sequence>MASTRICLWLIYMNITHSVGENTHSILMSLITGSKFESANTTSLLFANITTSTIMKCQMACLAQVYCRAASFHQSTSNCELFTDMSNETANMQTDTDITTMIVIAGTRSPPGPTITTATTISSSSPSLSSSTASTTRSTTTKTSTTTSTTTTTVCTVSSQSTWSQTATTIFGSQAGTSGSTLSLLNSPVGMYYDQPNNRLIVADTGNYRILQISLNNPPAVATVVAGSNGQGCNMNQFNLPSGVGRDSSGPTLTTATTTSLSSSTTSTTTSTTTKTSTTTTTTTTTVCTVSSQSTWSQTATTIFGSQAGTSGSTLSLLNSPVGMYYDQTNNKLIVADTGNYRILQVSLNNPPAVATVIAGSNGQGCNMNQFNNAGGVARDSSGKLYVADYACNQFVRFPPNSTSTTSGTLLASFTEATIISVNALTNDIYVVSASGSTVYKFVGGSGPSVIAAGGNGNGNALNQLAGPNGVYYDYSYTNALYVTDQNNYRIMKFPSGSTNATYGTVVAGGNGVGSGANQLHSPRSIVVDSSGTLYIADAGNNRVQRWLTNATSGTTIVGGISGTASNQLNWPETVLFDRYCNLLVSDRGNNRIQLFNSTTS</sequence>